<dbReference type="AlphaFoldDB" id="A0A483CR47"/>
<keyword evidence="6" id="KW-1185">Reference proteome</keyword>
<accession>A0A483CR47</accession>
<comment type="similarity">
    <text evidence="1 4">Belongs to the eukaryotic ribosomal protein eS17 family.</text>
</comment>
<evidence type="ECO:0000256" key="2">
    <source>
        <dbReference type="ARBA" id="ARBA00022980"/>
    </source>
</evidence>
<dbReference type="GO" id="GO:0003735">
    <property type="term" value="F:structural constituent of ribosome"/>
    <property type="evidence" value="ECO:0007669"/>
    <property type="project" value="InterPro"/>
</dbReference>
<dbReference type="Proteomes" id="UP000292580">
    <property type="component" value="Unassembled WGS sequence"/>
</dbReference>
<evidence type="ECO:0000313" key="6">
    <source>
        <dbReference type="Proteomes" id="UP000292580"/>
    </source>
</evidence>
<dbReference type="GO" id="GO:0006412">
    <property type="term" value="P:translation"/>
    <property type="evidence" value="ECO:0007669"/>
    <property type="project" value="UniProtKB-UniRule"/>
</dbReference>
<evidence type="ECO:0000256" key="1">
    <source>
        <dbReference type="ARBA" id="ARBA00010444"/>
    </source>
</evidence>
<keyword evidence="2 4" id="KW-0689">Ribosomal protein</keyword>
<dbReference type="HAMAP" id="MF_00511">
    <property type="entry name" value="Ribosomal_eS17"/>
    <property type="match status" value="1"/>
</dbReference>
<dbReference type="Pfam" id="PF00833">
    <property type="entry name" value="Ribosomal_S17e"/>
    <property type="match status" value="1"/>
</dbReference>
<name>A0A483CR47_9EURY</name>
<dbReference type="OrthoDB" id="52479at2157"/>
<dbReference type="GO" id="GO:0005840">
    <property type="term" value="C:ribosome"/>
    <property type="evidence" value="ECO:0007669"/>
    <property type="project" value="UniProtKB-KW"/>
</dbReference>
<sequence length="64" mass="7112">MGIKPTYIKSLGEELMAKNAGRFTGDFTENKQVVAEVAIIDSKRVLNRVAGYITRKQNTKKPSV</sequence>
<keyword evidence="3 4" id="KW-0687">Ribonucleoprotein</keyword>
<dbReference type="EMBL" id="PGCL01000002">
    <property type="protein sequence ID" value="TAJ44651.1"/>
    <property type="molecule type" value="Genomic_DNA"/>
</dbReference>
<dbReference type="PANTHER" id="PTHR10732">
    <property type="entry name" value="40S RIBOSOMAL PROTEIN S17"/>
    <property type="match status" value="1"/>
</dbReference>
<dbReference type="Gene3D" id="1.10.60.20">
    <property type="entry name" value="Ribosomal protein S17e-like"/>
    <property type="match status" value="1"/>
</dbReference>
<evidence type="ECO:0000313" key="5">
    <source>
        <dbReference type="EMBL" id="TAJ44651.1"/>
    </source>
</evidence>
<protein>
    <recommendedName>
        <fullName evidence="4">Small ribosomal subunit protein eS17</fullName>
    </recommendedName>
</protein>
<dbReference type="RefSeq" id="WP_130646445.1">
    <property type="nucleotide sequence ID" value="NZ_PGCL01000002.1"/>
</dbReference>
<dbReference type="InterPro" id="IPR036401">
    <property type="entry name" value="Ribosomal_eS17_sf"/>
</dbReference>
<dbReference type="NCBIfam" id="NF002242">
    <property type="entry name" value="PRK01151.1"/>
    <property type="match status" value="1"/>
</dbReference>
<dbReference type="GO" id="GO:1990904">
    <property type="term" value="C:ribonucleoprotein complex"/>
    <property type="evidence" value="ECO:0007669"/>
    <property type="project" value="UniProtKB-KW"/>
</dbReference>
<proteinExistence type="inferred from homology"/>
<dbReference type="PANTHER" id="PTHR10732:SF0">
    <property type="entry name" value="40S RIBOSOMAL PROTEIN S17"/>
    <property type="match status" value="1"/>
</dbReference>
<organism evidence="5 6">
    <name type="scientific">Methanofollis fontis</name>
    <dbReference type="NCBI Taxonomy" id="2052832"/>
    <lineage>
        <taxon>Archaea</taxon>
        <taxon>Methanobacteriati</taxon>
        <taxon>Methanobacteriota</taxon>
        <taxon>Stenosarchaea group</taxon>
        <taxon>Methanomicrobia</taxon>
        <taxon>Methanomicrobiales</taxon>
        <taxon>Methanomicrobiaceae</taxon>
        <taxon>Methanofollis</taxon>
    </lineage>
</organism>
<evidence type="ECO:0000256" key="4">
    <source>
        <dbReference type="HAMAP-Rule" id="MF_00511"/>
    </source>
</evidence>
<comment type="caution">
    <text evidence="5">The sequence shown here is derived from an EMBL/GenBank/DDBJ whole genome shotgun (WGS) entry which is preliminary data.</text>
</comment>
<dbReference type="SUPFAM" id="SSF116820">
    <property type="entry name" value="Rps17e-like"/>
    <property type="match status" value="1"/>
</dbReference>
<evidence type="ECO:0000256" key="3">
    <source>
        <dbReference type="ARBA" id="ARBA00023274"/>
    </source>
</evidence>
<gene>
    <name evidence="4" type="primary">rps17e</name>
    <name evidence="5" type="ORF">CUJ86_04920</name>
</gene>
<dbReference type="InterPro" id="IPR001210">
    <property type="entry name" value="Ribosomal_eS17"/>
</dbReference>
<reference evidence="5 6" key="1">
    <citation type="submission" date="2017-11" db="EMBL/GenBank/DDBJ databases">
        <title>Isolation and Characterization of Methanofollis Species from Methane Seep Offshore SW Taiwan.</title>
        <authorList>
            <person name="Teng N.-H."/>
            <person name="Lai M.-C."/>
            <person name="Chen S.-C."/>
        </authorList>
    </citation>
    <scope>NUCLEOTIDE SEQUENCE [LARGE SCALE GENOMIC DNA]</scope>
    <source>
        <strain evidence="5 6">FWC-SCC2</strain>
    </source>
</reference>